<evidence type="ECO:0000313" key="3">
    <source>
        <dbReference type="EMBL" id="SHM34982.1"/>
    </source>
</evidence>
<dbReference type="InterPro" id="IPR008964">
    <property type="entry name" value="Invasin/intimin_cell_adhesion"/>
</dbReference>
<dbReference type="AlphaFoldDB" id="A0A1M7I2H2"/>
<keyword evidence="1" id="KW-0732">Signal</keyword>
<protein>
    <submittedName>
        <fullName evidence="3">Ig-like domain (Group 2)</fullName>
    </submittedName>
</protein>
<reference evidence="3 4" key="1">
    <citation type="submission" date="2016-11" db="EMBL/GenBank/DDBJ databases">
        <authorList>
            <person name="Jaros S."/>
            <person name="Januszkiewicz K."/>
            <person name="Wedrychowicz H."/>
        </authorList>
    </citation>
    <scope>NUCLEOTIDE SEQUENCE [LARGE SCALE GENOMIC DNA]</scope>
    <source>
        <strain evidence="3 4">BPI-34</strain>
    </source>
</reference>
<dbReference type="SMART" id="SM00635">
    <property type="entry name" value="BID_2"/>
    <property type="match status" value="2"/>
</dbReference>
<dbReference type="SUPFAM" id="SSF49373">
    <property type="entry name" value="Invasin/intimin cell-adhesion fragments"/>
    <property type="match status" value="2"/>
</dbReference>
<feature type="domain" description="BIG2" evidence="2">
    <location>
        <begin position="38"/>
        <end position="109"/>
    </location>
</feature>
<organism evidence="3 4">
    <name type="scientific">Xylanibacter ruminicola</name>
    <name type="common">Prevotella ruminicola</name>
    <dbReference type="NCBI Taxonomy" id="839"/>
    <lineage>
        <taxon>Bacteria</taxon>
        <taxon>Pseudomonadati</taxon>
        <taxon>Bacteroidota</taxon>
        <taxon>Bacteroidia</taxon>
        <taxon>Bacteroidales</taxon>
        <taxon>Prevotellaceae</taxon>
        <taxon>Xylanibacter</taxon>
    </lineage>
</organism>
<dbReference type="Gene3D" id="2.60.40.1080">
    <property type="match status" value="2"/>
</dbReference>
<dbReference type="Pfam" id="PF02368">
    <property type="entry name" value="Big_2"/>
    <property type="match status" value="2"/>
</dbReference>
<name>A0A1M7I2H2_XYLRU</name>
<feature type="domain" description="BIG2" evidence="2">
    <location>
        <begin position="128"/>
        <end position="205"/>
    </location>
</feature>
<evidence type="ECO:0000256" key="1">
    <source>
        <dbReference type="SAM" id="SignalP"/>
    </source>
</evidence>
<feature type="chain" id="PRO_5009926761" evidence="1">
    <location>
        <begin position="27"/>
        <end position="484"/>
    </location>
</feature>
<dbReference type="EMBL" id="FRCJ01000003">
    <property type="protein sequence ID" value="SHM34982.1"/>
    <property type="molecule type" value="Genomic_DNA"/>
</dbReference>
<evidence type="ECO:0000313" key="4">
    <source>
        <dbReference type="Proteomes" id="UP000184280"/>
    </source>
</evidence>
<proteinExistence type="predicted"/>
<dbReference type="Proteomes" id="UP000184280">
    <property type="component" value="Unassembled WGS sequence"/>
</dbReference>
<accession>A0A1M7I2H2</accession>
<evidence type="ECO:0000259" key="2">
    <source>
        <dbReference type="SMART" id="SM00635"/>
    </source>
</evidence>
<dbReference type="PROSITE" id="PS51257">
    <property type="entry name" value="PROKAR_LIPOPROTEIN"/>
    <property type="match status" value="1"/>
</dbReference>
<dbReference type="OrthoDB" id="1072268at2"/>
<dbReference type="InterPro" id="IPR003343">
    <property type="entry name" value="Big_2"/>
</dbReference>
<gene>
    <name evidence="3" type="ORF">SAMN04488494_1758</name>
</gene>
<dbReference type="RefSeq" id="WP_081358067.1">
    <property type="nucleotide sequence ID" value="NZ_FOLF01000001.1"/>
</dbReference>
<sequence length="484" mass="49883">MKRNFFSKVFQASLLCCLAVMFTACDDIFGNEDNPMSAYLSMSDKPVTLKAGDTYRRKAISVTSAVVEYTSSKTDVATVDNEGLVTAKAEGTTTITATATGYSSQNGKKIYQPASVSYVVTVVPATVPVTSITLNETNLNKKVSDAAVTLTATVAPDDATDKTVTWESSNTSVATVADGVVTFVGAGTATITATATNGTVDTADDKEATCAVTVTALPSIPYKTYTWDGTTLSGPTDASATEYTKVINSSTNVTWSDGTYVVDDNVTISGNIKVSGNVNLIICDGKTLTVNGGISGSSYGVGILSIYTQSVGTTAGSFVATCNNGNAIYALNTLKIYGGDILASSSSIAWGGIVNTQIDVYGGKLTTKNTSSNGYGIFVGSNDNKSINLYGGELIAEGKGTANDAYGIVLKHASSCLTVYPGAKLKASNPTGNASYYAIKGKIKSGTSAVKFYFADTEAGLATATGSTYDGTTAAPNNKFAKAE</sequence>
<feature type="signal peptide" evidence="1">
    <location>
        <begin position="1"/>
        <end position="26"/>
    </location>
</feature>